<dbReference type="EMBL" id="JAGTJQ010000016">
    <property type="protein sequence ID" value="KAH7010780.1"/>
    <property type="molecule type" value="Genomic_DNA"/>
</dbReference>
<dbReference type="Pfam" id="PF12708">
    <property type="entry name" value="Pect-lyase_RHGA_epim"/>
    <property type="match status" value="2"/>
</dbReference>
<dbReference type="InterPro" id="IPR024535">
    <property type="entry name" value="RHGA/B-epi-like_pectate_lyase"/>
</dbReference>
<dbReference type="Gene3D" id="2.160.20.10">
    <property type="entry name" value="Single-stranded right-handed beta-helix, Pectin lyase-like"/>
    <property type="match status" value="2"/>
</dbReference>
<evidence type="ECO:0000313" key="3">
    <source>
        <dbReference type="EMBL" id="KAH7010780.1"/>
    </source>
</evidence>
<feature type="chain" id="PRO_5040195887" evidence="1">
    <location>
        <begin position="20"/>
        <end position="1596"/>
    </location>
</feature>
<feature type="domain" description="Rhamnogalacturonase A/B/Epimerase-like pectate lyase" evidence="2">
    <location>
        <begin position="209"/>
        <end position="440"/>
    </location>
</feature>
<dbReference type="Proteomes" id="UP000756346">
    <property type="component" value="Unassembled WGS sequence"/>
</dbReference>
<feature type="domain" description="Rhamnogalacturonase A/B/Epimerase-like pectate lyase" evidence="2">
    <location>
        <begin position="581"/>
        <end position="640"/>
    </location>
</feature>
<dbReference type="InterPro" id="IPR012334">
    <property type="entry name" value="Pectin_lyas_fold"/>
</dbReference>
<dbReference type="GeneID" id="70191224"/>
<reference evidence="3" key="1">
    <citation type="journal article" date="2021" name="Nat. Commun.">
        <title>Genetic determinants of endophytism in the Arabidopsis root mycobiome.</title>
        <authorList>
            <person name="Mesny F."/>
            <person name="Miyauchi S."/>
            <person name="Thiergart T."/>
            <person name="Pickel B."/>
            <person name="Atanasova L."/>
            <person name="Karlsson M."/>
            <person name="Huettel B."/>
            <person name="Barry K.W."/>
            <person name="Haridas S."/>
            <person name="Chen C."/>
            <person name="Bauer D."/>
            <person name="Andreopoulos W."/>
            <person name="Pangilinan J."/>
            <person name="LaButti K."/>
            <person name="Riley R."/>
            <person name="Lipzen A."/>
            <person name="Clum A."/>
            <person name="Drula E."/>
            <person name="Henrissat B."/>
            <person name="Kohler A."/>
            <person name="Grigoriev I.V."/>
            <person name="Martin F.M."/>
            <person name="Hacquard S."/>
        </authorList>
    </citation>
    <scope>NUCLEOTIDE SEQUENCE</scope>
    <source>
        <strain evidence="3">MPI-CAGE-CH-0230</strain>
    </source>
</reference>
<protein>
    <submittedName>
        <fullName evidence="3">Pectate lyase superfamily protein-domain-containing protein</fullName>
    </submittedName>
</protein>
<keyword evidence="1" id="KW-0732">Signal</keyword>
<evidence type="ECO:0000259" key="2">
    <source>
        <dbReference type="Pfam" id="PF12708"/>
    </source>
</evidence>
<dbReference type="PANTHER" id="PTHR33928:SF2">
    <property type="entry name" value="PECTATE LYASE SUPERFAMILY PROTEIN DOMAIN-CONTAINING PROTEIN-RELATED"/>
    <property type="match status" value="1"/>
</dbReference>
<keyword evidence="3" id="KW-0456">Lyase</keyword>
<keyword evidence="4" id="KW-1185">Reference proteome</keyword>
<evidence type="ECO:0000313" key="4">
    <source>
        <dbReference type="Proteomes" id="UP000756346"/>
    </source>
</evidence>
<dbReference type="GO" id="GO:0016829">
    <property type="term" value="F:lyase activity"/>
    <property type="evidence" value="ECO:0007669"/>
    <property type="project" value="UniProtKB-KW"/>
</dbReference>
<proteinExistence type="predicted"/>
<dbReference type="InterPro" id="IPR039279">
    <property type="entry name" value="QRT3-like"/>
</dbReference>
<accession>A0A9P8XQ28</accession>
<dbReference type="OrthoDB" id="1046782at2759"/>
<organism evidence="3 4">
    <name type="scientific">Microdochium trichocladiopsis</name>
    <dbReference type="NCBI Taxonomy" id="1682393"/>
    <lineage>
        <taxon>Eukaryota</taxon>
        <taxon>Fungi</taxon>
        <taxon>Dikarya</taxon>
        <taxon>Ascomycota</taxon>
        <taxon>Pezizomycotina</taxon>
        <taxon>Sordariomycetes</taxon>
        <taxon>Xylariomycetidae</taxon>
        <taxon>Xylariales</taxon>
        <taxon>Microdochiaceae</taxon>
        <taxon>Microdochium</taxon>
    </lineage>
</organism>
<dbReference type="RefSeq" id="XP_046004265.1">
    <property type="nucleotide sequence ID" value="XM_046161678.1"/>
</dbReference>
<dbReference type="InterPro" id="IPR011050">
    <property type="entry name" value="Pectin_lyase_fold/virulence"/>
</dbReference>
<sequence>MRLSQLAVLASLTIDAALGLSYGSSGPLKRSVFAEEDPPHVWAAHKFKQLEARIIPYQSHGYSHPSLLSAREQDESLPARLRNVTESDLRKAREIVEQAVEKAAVLNRKRLDNPLRNNYKLQEGTKVYGRRDNTNDAAPPLLTITDEIAEAAALVAEAEVFGDSPDPSFALTNSTEGLESRQNRGFWMERMAHQGSWPWGKNSADFKVFRNVKDYGAVGDGKTDDTKAIRKAIEDGGMCGDGCYSSTTHGAIIYFPTGTYLVSSTIEKHYGTQLIGNPNLKPVMKASKFFVGLGIFSTNKYYGDDQQDEAKQDHAWHINTARGIFWGQIRNFVIDLTGAYKKVMMTGLHYQVSQATSLQYVDFLASTDADAEQRAIFAENGSGGHMSDLTFTGGKFGIYGGNQQFTGQRITFTNVRTAVQLVWDWGWTWKSVVVDGSGTAFKLVSEDGSHGIGGALIVDSLIKNTKTAVAMFSPTRELGKGTTGLTLDNVRLENVEVLIDETSDGKSSVRTTPVEGGKKDIDLWILGRTYQNNTLGTELIQETTSGRVPELLDASNPLGLAKKPFFERAKPQYESFSTADFVSTKSAGCKGDGNSDDRSCLQAVIDDAARNGKIVFIDAGTYILGDTLHIPPGTRIVGENWAQLAATGANFGDETKPRALIRVGNPGDKGRVEMQDLIITSKGETPGALFIEWNIEAESQGAAAMWEVHVRVGGTDGSGLTSAKCPPARSGVPTGCKGGSMMMHLTRSGSAYIENAWYWVADHDLDDPTWVDNNNKMTQTSVYVARGFLVESTKPSWLYGTSSEHSVYYQYEFYQAANVLAGMIQTEQPYYQPTPPAPAPFEAALRVFRGDPGFRCTTEEPCDSGWGLRVVDSRDITILGAGLYSWFSTYTQDCLATSSCQQTMAELTGNRGKIIIHNLVTIGAVNMLRSDKQLVTAKDNQAVDFHPFWSQLSRFEAREFKNPVTAEPVLEHGDGTDPTDAIRADLASVCFKGDTCVSLLDAKASACESGYTRVGWDSADCWGANAQIICCKTSAAPSECSWRANVGDIKTDCSGRCEAGEVALFGSMPGGGLQMDSSDRCVRGEKKFCCKHRGFSALTAGCEWHRQLTCFSTKQCPAGKTSVATRVIDSGGPLGCMPTEDYCCPSDRLQLNNCHWVGQGDCEHVSCDNREMTVATGLYGDVGLGCNWQRSKSLCCRASLQEPPASCGEPLCKVEPWECPSDEGPWNEDAGEPADNEARASGVVLDKRSERRPFRVWDTANVALMIRLLARYYYGPSEAYGGVNGALPGMNPAGVRPAFNLRDCTILDEYDVATTLTNGYAGHEEDHTIDLQWAQGLLHVMLNGITMTGRDVRHLFTPIPFAAAQAFWNDQNHLLPLGMRQISATTVAADVRTVNERIFEIMGSKTNVRPFLLLESELNGVKGRIFNSRYDSKTRKLSANTNPVTDKKMRDAAAAMLATNDPFGPNGNIRFLTHLRSVLAVWRYILSDLALPIIQQTRRELREDIVAMEAASHNVASTPHNLAGFTDAFDQHDPDYWANGADHSRDWIARWYFHGIRAISDHEAAHGAHPEAVWIIAELDRILRDAMRNIWPPPPP</sequence>
<feature type="signal peptide" evidence="1">
    <location>
        <begin position="1"/>
        <end position="19"/>
    </location>
</feature>
<name>A0A9P8XQ28_9PEZI</name>
<gene>
    <name evidence="3" type="ORF">B0I36DRAFT_400536</name>
</gene>
<dbReference type="SUPFAM" id="SSF51126">
    <property type="entry name" value="Pectin lyase-like"/>
    <property type="match status" value="2"/>
</dbReference>
<dbReference type="CDD" id="cd23668">
    <property type="entry name" value="GH55_beta13glucanase-like"/>
    <property type="match status" value="1"/>
</dbReference>
<dbReference type="PANTHER" id="PTHR33928">
    <property type="entry name" value="POLYGALACTURONASE QRT3"/>
    <property type="match status" value="1"/>
</dbReference>
<evidence type="ECO:0000256" key="1">
    <source>
        <dbReference type="SAM" id="SignalP"/>
    </source>
</evidence>
<dbReference type="GO" id="GO:0004650">
    <property type="term" value="F:polygalacturonase activity"/>
    <property type="evidence" value="ECO:0007669"/>
    <property type="project" value="InterPro"/>
</dbReference>
<comment type="caution">
    <text evidence="3">The sequence shown here is derived from an EMBL/GenBank/DDBJ whole genome shotgun (WGS) entry which is preliminary data.</text>
</comment>